<keyword evidence="1" id="KW-1133">Transmembrane helix</keyword>
<protein>
    <submittedName>
        <fullName evidence="2">Uncharacterized protein</fullName>
    </submittedName>
</protein>
<accession>A0A0N9I3V6</accession>
<keyword evidence="3" id="KW-1185">Reference proteome</keyword>
<feature type="transmembrane region" description="Helical" evidence="1">
    <location>
        <begin position="36"/>
        <end position="55"/>
    </location>
</feature>
<dbReference type="Proteomes" id="UP000063699">
    <property type="component" value="Chromosome"/>
</dbReference>
<evidence type="ECO:0000313" key="2">
    <source>
        <dbReference type="EMBL" id="ALG12547.1"/>
    </source>
</evidence>
<sequence>METRARLKEAATLSAVLCFIYLTAIFFTATGGDIDYLYAWISGPAAMVIGLGLILRCRPGR</sequence>
<keyword evidence="1" id="KW-0812">Transmembrane</keyword>
<dbReference type="EMBL" id="CP012752">
    <property type="protein sequence ID" value="ALG12547.1"/>
    <property type="molecule type" value="Genomic_DNA"/>
</dbReference>
<dbReference type="OrthoDB" id="3695568at2"/>
<evidence type="ECO:0000313" key="3">
    <source>
        <dbReference type="Proteomes" id="UP000063699"/>
    </source>
</evidence>
<name>A0A0N9I3V6_9PSEU</name>
<dbReference type="STRING" id="860235.AOZ06_41890"/>
<dbReference type="AlphaFoldDB" id="A0A0N9I3V6"/>
<dbReference type="RefSeq" id="WP_054294439.1">
    <property type="nucleotide sequence ID" value="NZ_CP012752.1"/>
</dbReference>
<feature type="transmembrane region" description="Helical" evidence="1">
    <location>
        <begin position="12"/>
        <end position="30"/>
    </location>
</feature>
<evidence type="ECO:0000256" key="1">
    <source>
        <dbReference type="SAM" id="Phobius"/>
    </source>
</evidence>
<gene>
    <name evidence="2" type="ORF">AOZ06_41890</name>
</gene>
<proteinExistence type="predicted"/>
<reference evidence="2 3" key="1">
    <citation type="submission" date="2015-07" db="EMBL/GenBank/DDBJ databases">
        <title>Genome sequencing of Kibdelosporangium phytohabitans.</title>
        <authorList>
            <person name="Qin S."/>
            <person name="Xing K."/>
        </authorList>
    </citation>
    <scope>NUCLEOTIDE SEQUENCE [LARGE SCALE GENOMIC DNA]</scope>
    <source>
        <strain evidence="2 3">KLBMP1111</strain>
    </source>
</reference>
<organism evidence="2 3">
    <name type="scientific">Kibdelosporangium phytohabitans</name>
    <dbReference type="NCBI Taxonomy" id="860235"/>
    <lineage>
        <taxon>Bacteria</taxon>
        <taxon>Bacillati</taxon>
        <taxon>Actinomycetota</taxon>
        <taxon>Actinomycetes</taxon>
        <taxon>Pseudonocardiales</taxon>
        <taxon>Pseudonocardiaceae</taxon>
        <taxon>Kibdelosporangium</taxon>
    </lineage>
</organism>
<dbReference type="KEGG" id="kphy:AOZ06_41890"/>
<keyword evidence="1" id="KW-0472">Membrane</keyword>